<proteinExistence type="inferred from homology"/>
<evidence type="ECO:0000256" key="6">
    <source>
        <dbReference type="RuleBase" id="RU361124"/>
    </source>
</evidence>
<reference evidence="9" key="2">
    <citation type="journal article" date="2015" name="Data Brief">
        <title>Shoot transcriptome of the giant reed, Arundo donax.</title>
        <authorList>
            <person name="Barrero R.A."/>
            <person name="Guerrero F.D."/>
            <person name="Moolhuijzen P."/>
            <person name="Goolsby J.A."/>
            <person name="Tidwell J."/>
            <person name="Bellgard S.E."/>
            <person name="Bellgard M.I."/>
        </authorList>
    </citation>
    <scope>NUCLEOTIDE SEQUENCE</scope>
    <source>
        <tissue evidence="9">Shoot tissue taken approximately 20 cm above the soil surface</tissue>
    </source>
</reference>
<evidence type="ECO:0000256" key="3">
    <source>
        <dbReference type="ARBA" id="ARBA00023015"/>
    </source>
</evidence>
<organism evidence="9">
    <name type="scientific">Arundo donax</name>
    <name type="common">Giant reed</name>
    <name type="synonym">Donax arundinaceus</name>
    <dbReference type="NCBI Taxonomy" id="35708"/>
    <lineage>
        <taxon>Eukaryota</taxon>
        <taxon>Viridiplantae</taxon>
        <taxon>Streptophyta</taxon>
        <taxon>Embryophyta</taxon>
        <taxon>Tracheophyta</taxon>
        <taxon>Spermatophyta</taxon>
        <taxon>Magnoliopsida</taxon>
        <taxon>Liliopsida</taxon>
        <taxon>Poales</taxon>
        <taxon>Poaceae</taxon>
        <taxon>PACMAD clade</taxon>
        <taxon>Arundinoideae</taxon>
        <taxon>Arundineae</taxon>
        <taxon>Arundo</taxon>
    </lineage>
</organism>
<dbReference type="AlphaFoldDB" id="A0A0A9CRK8"/>
<accession>A0A0A9CRK8</accession>
<keyword evidence="4 6" id="KW-0804">Transcription</keyword>
<reference evidence="9" key="1">
    <citation type="submission" date="2014-09" db="EMBL/GenBank/DDBJ databases">
        <authorList>
            <person name="Magalhaes I.L.F."/>
            <person name="Oliveira U."/>
            <person name="Santos F.R."/>
            <person name="Vidigal T.H.D.A."/>
            <person name="Brescovit A.D."/>
            <person name="Santos A.J."/>
        </authorList>
    </citation>
    <scope>NUCLEOTIDE SEQUENCE</scope>
    <source>
        <tissue evidence="9">Shoot tissue taken approximately 20 cm above the soil surface</tissue>
    </source>
</reference>
<keyword evidence="5 6" id="KW-0539">Nucleus</keyword>
<comment type="subcellular location">
    <subcellularLocation>
        <location evidence="1 6">Nucleus</location>
    </subcellularLocation>
</comment>
<dbReference type="EMBL" id="GBRH01219669">
    <property type="protein sequence ID" value="JAD78226.1"/>
    <property type="molecule type" value="Transcribed_RNA"/>
</dbReference>
<keyword evidence="3 6" id="KW-0805">Transcription regulation</keyword>
<dbReference type="Pfam" id="PF10513">
    <property type="entry name" value="EPL1"/>
    <property type="match status" value="1"/>
</dbReference>
<evidence type="ECO:0000256" key="7">
    <source>
        <dbReference type="SAM" id="MobiDB-lite"/>
    </source>
</evidence>
<dbReference type="InterPro" id="IPR024943">
    <property type="entry name" value="Enhancer_polycomb"/>
</dbReference>
<evidence type="ECO:0000256" key="5">
    <source>
        <dbReference type="ARBA" id="ARBA00023242"/>
    </source>
</evidence>
<sequence length="781" mass="87097">MRAGGFVFWRYEDSTSLLLDTSTMEFDILHLPFAFFQPAKYAIGEIEDGVCCLVGLVGGMYNLLLQVWLLKEKDGVAKKWMLDKSVPLSEVLGRHDRVCQVRVVNNGLALLCWDEHSTHFVIDLNTLCLKAMFVCNGIAYPVQMPWPSVVLMAAVSEFVPSKMNRATDVAACSRGRLDLVLGLDGPCDKRKTMAAEAGNAVAAPDMGQVMAVETSNMGYDLLDTQFLPESNYSDVICCLDERCGFDQNELDVAAAPSLLLCHHKKLHIESNSTSCSQQSLSSTLIEDQQQSTSQHTSDTVHSAASASGFCPLNIISSTDGPLDRDNASCTKHSSSSIRELSTAERTVTPGCTGSSIGDVNITSMQFSDQNEPYAGGDKPCSNFSVICSSRKSEESDLSINIPQDKMFDALNDKSLNIDEKDTEPVSNLVPEMNEYPIGRATPTSPKTNRQWNRFISISRTFGSDSKSLPEDLKLTGFACHSKKPQTQISYSVSHRREDLGIKHNGDYCKMQSHSSAKTNDTKRLPQNSRSGHSSSESLTCVANVLVTVGDRGWREYNTHITVDSDDQSEQRICVELAKGIKYAHKVCEALQRGVTNRYTRAMIWKGGAEWCLEFPDKGQWLIFKQMHDECYSHNIRTASVKKIPIPGVHLVEGHDDNDAVSFVRSQDHLCHIGTDVELALNESCVIYDMDSDDEEWITSQKKPLVGENTAALELTEDLFEKIMDKLERFAYSHNSSMLTIDQMKELDTGNVPLDIIKIIHTYWQDKRQKKGMPLIRHFQRW</sequence>
<evidence type="ECO:0000256" key="2">
    <source>
        <dbReference type="ARBA" id="ARBA00008035"/>
    </source>
</evidence>
<dbReference type="GO" id="GO:0035267">
    <property type="term" value="C:NuA4 histone acetyltransferase complex"/>
    <property type="evidence" value="ECO:0007669"/>
    <property type="project" value="InterPro"/>
</dbReference>
<dbReference type="GO" id="GO:0005634">
    <property type="term" value="C:nucleus"/>
    <property type="evidence" value="ECO:0007669"/>
    <property type="project" value="UniProtKB-SubCell"/>
</dbReference>
<protein>
    <recommendedName>
        <fullName evidence="6">Enhancer of polycomb-like protein</fullName>
    </recommendedName>
</protein>
<name>A0A0A9CRK8_ARUDO</name>
<feature type="compositionally biased region" description="Polar residues" evidence="7">
    <location>
        <begin position="511"/>
        <end position="535"/>
    </location>
</feature>
<evidence type="ECO:0000256" key="1">
    <source>
        <dbReference type="ARBA" id="ARBA00004123"/>
    </source>
</evidence>
<feature type="region of interest" description="Disordered" evidence="7">
    <location>
        <begin position="502"/>
        <end position="535"/>
    </location>
</feature>
<dbReference type="InterPro" id="IPR019542">
    <property type="entry name" value="Enhancer_polycomb-like_N"/>
</dbReference>
<dbReference type="PANTHER" id="PTHR14898">
    <property type="entry name" value="ENHANCER OF POLYCOMB"/>
    <property type="match status" value="1"/>
</dbReference>
<evidence type="ECO:0000259" key="8">
    <source>
        <dbReference type="Pfam" id="PF10513"/>
    </source>
</evidence>
<evidence type="ECO:0000256" key="4">
    <source>
        <dbReference type="ARBA" id="ARBA00023163"/>
    </source>
</evidence>
<evidence type="ECO:0000313" key="9">
    <source>
        <dbReference type="EMBL" id="JAD78226.1"/>
    </source>
</evidence>
<feature type="domain" description="Enhancer of polycomb-like N-terminal" evidence="8">
    <location>
        <begin position="536"/>
        <end position="728"/>
    </location>
</feature>
<comment type="similarity">
    <text evidence="2 6">Belongs to the enhancer of polycomb family.</text>
</comment>
<dbReference type="GO" id="GO:0006357">
    <property type="term" value="P:regulation of transcription by RNA polymerase II"/>
    <property type="evidence" value="ECO:0007669"/>
    <property type="project" value="InterPro"/>
</dbReference>